<dbReference type="SUPFAM" id="SSF51735">
    <property type="entry name" value="NAD(P)-binding Rossmann-fold domains"/>
    <property type="match status" value="1"/>
</dbReference>
<reference evidence="3" key="1">
    <citation type="submission" date="2024-03" db="EMBL/GenBank/DDBJ databases">
        <title>Deinococcus weizhi sp. nov., isolated from human skin.</title>
        <authorList>
            <person name="Wei Z."/>
            <person name="Tian F."/>
            <person name="Yang C."/>
            <person name="Xin L.T."/>
            <person name="Wen Z.J."/>
            <person name="Lan K.C."/>
            <person name="Yu L."/>
            <person name="Zhe W."/>
            <person name="Dan F.D."/>
            <person name="Jun W."/>
            <person name="Rui Z."/>
            <person name="Yong X.J."/>
            <person name="Ting Y."/>
            <person name="Wei X."/>
            <person name="Xu Z.G."/>
            <person name="Xin Z."/>
            <person name="Dong F.G."/>
            <person name="Ni X.M."/>
            <person name="Zheng M.G."/>
            <person name="Chun Y."/>
            <person name="Qian W.X."/>
        </authorList>
    </citation>
    <scope>NUCLEOTIDE SEQUENCE</scope>
    <source>
        <strain evidence="3">VB142</strain>
    </source>
</reference>
<dbReference type="Pfam" id="PF00106">
    <property type="entry name" value="adh_short"/>
    <property type="match status" value="1"/>
</dbReference>
<evidence type="ECO:0000313" key="3">
    <source>
        <dbReference type="EMBL" id="WYF43534.1"/>
    </source>
</evidence>
<organism evidence="3">
    <name type="scientific">Deinococcus sp. VB142</name>
    <dbReference type="NCBI Taxonomy" id="3112952"/>
    <lineage>
        <taxon>Bacteria</taxon>
        <taxon>Thermotogati</taxon>
        <taxon>Deinococcota</taxon>
        <taxon>Deinococci</taxon>
        <taxon>Deinococcales</taxon>
        <taxon>Deinococcaceae</taxon>
        <taxon>Deinococcus</taxon>
    </lineage>
</organism>
<dbReference type="PANTHER" id="PTHR42901">
    <property type="entry name" value="ALCOHOL DEHYDROGENASE"/>
    <property type="match status" value="1"/>
</dbReference>
<name>A0AAU6PZV5_9DEIO</name>
<comment type="similarity">
    <text evidence="1">Belongs to the short-chain dehydrogenases/reductases (SDR) family.</text>
</comment>
<dbReference type="InterPro" id="IPR036291">
    <property type="entry name" value="NAD(P)-bd_dom_sf"/>
</dbReference>
<dbReference type="Gene3D" id="3.40.50.720">
    <property type="entry name" value="NAD(P)-binding Rossmann-like Domain"/>
    <property type="match status" value="1"/>
</dbReference>
<protein>
    <submittedName>
        <fullName evidence="3">SDR family NAD(P)-dependent oxidoreductase</fullName>
    </submittedName>
</protein>
<proteinExistence type="inferred from homology"/>
<dbReference type="EMBL" id="CP149782">
    <property type="protein sequence ID" value="WYF43534.1"/>
    <property type="molecule type" value="Genomic_DNA"/>
</dbReference>
<evidence type="ECO:0000256" key="1">
    <source>
        <dbReference type="ARBA" id="ARBA00006484"/>
    </source>
</evidence>
<dbReference type="RefSeq" id="WP_339094287.1">
    <property type="nucleotide sequence ID" value="NZ_CP149782.1"/>
</dbReference>
<keyword evidence="2" id="KW-0560">Oxidoreductase</keyword>
<gene>
    <name evidence="3" type="ORF">WDJ50_08855</name>
</gene>
<evidence type="ECO:0000256" key="2">
    <source>
        <dbReference type="ARBA" id="ARBA00023002"/>
    </source>
</evidence>
<dbReference type="CDD" id="cd05233">
    <property type="entry name" value="SDR_c"/>
    <property type="match status" value="1"/>
</dbReference>
<dbReference type="InterPro" id="IPR002347">
    <property type="entry name" value="SDR_fam"/>
</dbReference>
<accession>A0AAU6PZV5</accession>
<dbReference type="AlphaFoldDB" id="A0AAU6PZV5"/>
<dbReference type="GO" id="GO:0016491">
    <property type="term" value="F:oxidoreductase activity"/>
    <property type="evidence" value="ECO:0007669"/>
    <property type="project" value="UniProtKB-KW"/>
</dbReference>
<dbReference type="PANTHER" id="PTHR42901:SF1">
    <property type="entry name" value="ALCOHOL DEHYDROGENASE"/>
    <property type="match status" value="1"/>
</dbReference>
<sequence>MTFPAGDLSSPLSKSSREALLNQVIVVTGADQGYGRVLGMALAHAGANVILVGKATETLASIASGIEQRGGRAIPLAADVSVPLDWISALERILDIYDSVDGVVHLADKRAHSSRFHELSETEWMDLFNTNVKSTVAITQVLRRLQPQAWLSVVGPHQDEVGLQVYPQRGAIRALVEHASQEGMRLNLLIPSRSSSGDDQLDQPLADVVLSLAAPGLGHLRGNVLSVPLQAPGRGAAGRG</sequence>